<accession>A0A6J2XP28</accession>
<dbReference type="SUPFAM" id="SSF52087">
    <property type="entry name" value="CRAL/TRIO domain"/>
    <property type="match status" value="1"/>
</dbReference>
<dbReference type="Gene3D" id="1.20.5.1200">
    <property type="entry name" value="Alpha-tocopherol transfer"/>
    <property type="match status" value="1"/>
</dbReference>
<dbReference type="InterPro" id="IPR011074">
    <property type="entry name" value="CRAL/TRIO_N_dom"/>
</dbReference>
<dbReference type="RefSeq" id="XP_030752409.1">
    <property type="nucleotide sequence ID" value="XM_030896549.1"/>
</dbReference>
<dbReference type="GO" id="GO:0016020">
    <property type="term" value="C:membrane"/>
    <property type="evidence" value="ECO:0007669"/>
    <property type="project" value="TreeGrafter"/>
</dbReference>
<dbReference type="OrthoDB" id="75724at2759"/>
<dbReference type="InterPro" id="IPR001251">
    <property type="entry name" value="CRAL-TRIO_dom"/>
</dbReference>
<dbReference type="PANTHER" id="PTHR10174:SF220">
    <property type="entry name" value="LD41874P"/>
    <property type="match status" value="1"/>
</dbReference>
<evidence type="ECO:0000313" key="2">
    <source>
        <dbReference type="Proteomes" id="UP000504635"/>
    </source>
</evidence>
<reference evidence="3" key="1">
    <citation type="submission" date="2025-08" db="UniProtKB">
        <authorList>
            <consortium name="RefSeq"/>
        </authorList>
    </citation>
    <scope>IDENTIFICATION</scope>
    <source>
        <tissue evidence="3">Gonads</tissue>
    </source>
</reference>
<dbReference type="Gene3D" id="3.40.525.10">
    <property type="entry name" value="CRAL-TRIO lipid binding domain"/>
    <property type="match status" value="1"/>
</dbReference>
<dbReference type="InterPro" id="IPR036273">
    <property type="entry name" value="CRAL/TRIO_N_dom_sf"/>
</dbReference>
<dbReference type="SMART" id="SM01100">
    <property type="entry name" value="CRAL_TRIO_N"/>
    <property type="match status" value="1"/>
</dbReference>
<dbReference type="CDD" id="cd00170">
    <property type="entry name" value="SEC14"/>
    <property type="match status" value="1"/>
</dbReference>
<dbReference type="InterPro" id="IPR036865">
    <property type="entry name" value="CRAL-TRIO_dom_sf"/>
</dbReference>
<dbReference type="AlphaFoldDB" id="A0A6J2XP28"/>
<dbReference type="Proteomes" id="UP000504635">
    <property type="component" value="Unplaced"/>
</dbReference>
<evidence type="ECO:0000313" key="3">
    <source>
        <dbReference type="RefSeq" id="XP_030752409.1"/>
    </source>
</evidence>
<dbReference type="Pfam" id="PF00650">
    <property type="entry name" value="CRAL_TRIO"/>
    <property type="match status" value="1"/>
</dbReference>
<dbReference type="FunCoup" id="A0A6J2XP28">
    <property type="interactions" value="240"/>
</dbReference>
<keyword evidence="2" id="KW-1185">Reference proteome</keyword>
<gene>
    <name evidence="3" type="primary">LOC115879650</name>
</gene>
<dbReference type="InParanoid" id="A0A6J2XP28"/>
<dbReference type="GO" id="GO:1902936">
    <property type="term" value="F:phosphatidylinositol bisphosphate binding"/>
    <property type="evidence" value="ECO:0007669"/>
    <property type="project" value="TreeGrafter"/>
</dbReference>
<proteinExistence type="predicted"/>
<protein>
    <submittedName>
        <fullName evidence="3">Alpha-tocopherol transfer protein-like isoform X1</fullName>
    </submittedName>
</protein>
<name>A0A6J2XP28_SITOR</name>
<dbReference type="SUPFAM" id="SSF46938">
    <property type="entry name" value="CRAL/TRIO N-terminal domain"/>
    <property type="match status" value="1"/>
</dbReference>
<dbReference type="PROSITE" id="PS50191">
    <property type="entry name" value="CRAL_TRIO"/>
    <property type="match status" value="1"/>
</dbReference>
<dbReference type="SMART" id="SM00516">
    <property type="entry name" value="SEC14"/>
    <property type="match status" value="1"/>
</dbReference>
<dbReference type="PANTHER" id="PTHR10174">
    <property type="entry name" value="ALPHA-TOCOPHEROL TRANSFER PROTEIN-RELATED"/>
    <property type="match status" value="1"/>
</dbReference>
<dbReference type="Gene3D" id="1.10.8.20">
    <property type="entry name" value="N-terminal domain of phosphatidylinositol transfer protein sec14p"/>
    <property type="match status" value="1"/>
</dbReference>
<dbReference type="PRINTS" id="PR00180">
    <property type="entry name" value="CRETINALDHBP"/>
</dbReference>
<organism evidence="2 3">
    <name type="scientific">Sitophilus oryzae</name>
    <name type="common">Rice weevil</name>
    <name type="synonym">Curculio oryzae</name>
    <dbReference type="NCBI Taxonomy" id="7048"/>
    <lineage>
        <taxon>Eukaryota</taxon>
        <taxon>Metazoa</taxon>
        <taxon>Ecdysozoa</taxon>
        <taxon>Arthropoda</taxon>
        <taxon>Hexapoda</taxon>
        <taxon>Insecta</taxon>
        <taxon>Pterygota</taxon>
        <taxon>Neoptera</taxon>
        <taxon>Endopterygota</taxon>
        <taxon>Coleoptera</taxon>
        <taxon>Polyphaga</taxon>
        <taxon>Cucujiformia</taxon>
        <taxon>Curculionidae</taxon>
        <taxon>Dryophthorinae</taxon>
        <taxon>Sitophilus</taxon>
    </lineage>
</organism>
<evidence type="ECO:0000259" key="1">
    <source>
        <dbReference type="PROSITE" id="PS50191"/>
    </source>
</evidence>
<feature type="domain" description="CRAL-TRIO" evidence="1">
    <location>
        <begin position="139"/>
        <end position="305"/>
    </location>
</feature>
<dbReference type="KEGG" id="soy:115879650"/>
<dbReference type="GeneID" id="115879650"/>
<sequence>MFGSKKKKEENMEQVTGVLRFKPIPESLKETLLSDMKEMPTVQLGDNYTLQIELDELKPEVKEIARKELRETPEVVEAAVKELRELLKEETDLHVPLEKDIWLIRFLRPTKFYPESARDLIKRYYRFKRKHSDSYDGLMPSREKNIFQQNILIVQPTRDQLGRRILIIELGKKWKTSEVTLEEVFKGCVLFLEAAMLEPESQVCGAIVIFDMDGLSLSQVSKFTPSFAGKIVEWLQDSVPLRIKNIHIVNQPYIFKVVFALFKPFLKEKLRSRIIFHGTDRKSLHQYMDPSCLPPCYGGTLEMVRIQGSQWLELLEKCDEEYKAINSYGYPKKIAK</sequence>